<organism evidence="4 5">
    <name type="scientific">Haloferax profundi</name>
    <dbReference type="NCBI Taxonomy" id="1544718"/>
    <lineage>
        <taxon>Archaea</taxon>
        <taxon>Methanobacteriati</taxon>
        <taxon>Methanobacteriota</taxon>
        <taxon>Stenosarchaea group</taxon>
        <taxon>Halobacteria</taxon>
        <taxon>Halobacteriales</taxon>
        <taxon>Haloferacaceae</taxon>
        <taxon>Haloferax</taxon>
    </lineage>
</organism>
<dbReference type="Proteomes" id="UP000053157">
    <property type="component" value="Unassembled WGS sequence"/>
</dbReference>
<dbReference type="NCBIfam" id="TIGR00299">
    <property type="entry name" value="nickel pincer cofactor biosynthesis protein LarC"/>
    <property type="match status" value="1"/>
</dbReference>
<evidence type="ECO:0000256" key="3">
    <source>
        <dbReference type="SAM" id="MobiDB-lite"/>
    </source>
</evidence>
<keyword evidence="1 2" id="KW-0533">Nickel</keyword>
<evidence type="ECO:0000256" key="1">
    <source>
        <dbReference type="ARBA" id="ARBA00022596"/>
    </source>
</evidence>
<sequence>MRLLAFDGRMGASGDMLLGALVAAGADPSVLTPVEDALDVEYRIDEVDKNGIVATKVDVLLAETDGGDPRGEGHDDDHQQSPDQHTGDDEDDSDDESPAHRLRGDFALGHAHDHGDGDGHGHDHSHAHDHAHSHDHSHAHDHAHSHDHTHAEGHGPHRTYPEVVELVESMDLPSNVEADATAIFRILGEAEAKVHGTDLEATHFHEVGADDAIADVVGTCLLLDELGVERVVTGPVSVGGGETTMSHGTYPIPAPAVLNVVEQADWSIRGGPVEAELLTPTGAAILAHVADGVETLPSLSVESSGYGAGGWDFPDHPNVLRAIVGDGGSRLVRDEISVLETNLDDASPEILGSLQETLKDAGARDVSIIPTTMKKSRPGHLVKVVVKPEDVERVAYKLAVETGTLGIREHGAGHRWTAHRAFETATLDIDGDSYDVTVKVASDADGIVYDRSAEYDDALAVAKETGLAVREVMRRAVDAVATDE</sequence>
<dbReference type="PANTHER" id="PTHR36566">
    <property type="entry name" value="NICKEL INSERTION PROTEIN-RELATED"/>
    <property type="match status" value="1"/>
</dbReference>
<name>A0A0W1SQK5_9EURY</name>
<dbReference type="InterPro" id="IPR002822">
    <property type="entry name" value="Ni_insertion"/>
</dbReference>
<gene>
    <name evidence="4" type="ORF">AUR66_11865</name>
</gene>
<dbReference type="HAMAP" id="MF_01074">
    <property type="entry name" value="LarC"/>
    <property type="match status" value="1"/>
</dbReference>
<feature type="compositionally biased region" description="Basic and acidic residues" evidence="3">
    <location>
        <begin position="97"/>
        <end position="155"/>
    </location>
</feature>
<comment type="caution">
    <text evidence="4">The sequence shown here is derived from an EMBL/GenBank/DDBJ whole genome shotgun (WGS) entry which is preliminary data.</text>
</comment>
<keyword evidence="2" id="KW-0456">Lyase</keyword>
<proteinExistence type="inferred from homology"/>
<reference evidence="4 5" key="1">
    <citation type="submission" date="2015-12" db="EMBL/GenBank/DDBJ databases">
        <title>Haloferax profundi sp. nov. isolated from the Discovery deep brine-seawater interface in the Red Sea.</title>
        <authorList>
            <person name="Zhang G."/>
            <person name="Stingl U."/>
            <person name="Rashid M."/>
        </authorList>
    </citation>
    <scope>NUCLEOTIDE SEQUENCE [LARGE SCALE GENOMIC DNA]</scope>
    <source>
        <strain evidence="4 5">SB29</strain>
    </source>
</reference>
<evidence type="ECO:0000256" key="2">
    <source>
        <dbReference type="HAMAP-Rule" id="MF_01074"/>
    </source>
</evidence>
<dbReference type="RefSeq" id="WP_058571737.1">
    <property type="nucleotide sequence ID" value="NZ_LOPV01000136.1"/>
</dbReference>
<dbReference type="Gene3D" id="3.10.20.300">
    <property type="entry name" value="mk0293 like domain"/>
    <property type="match status" value="1"/>
</dbReference>
<dbReference type="EMBL" id="LOPV01000136">
    <property type="protein sequence ID" value="KTG28394.1"/>
    <property type="molecule type" value="Genomic_DNA"/>
</dbReference>
<protein>
    <recommendedName>
        <fullName evidence="2">Putative nickel insertion protein</fullName>
    </recommendedName>
</protein>
<comment type="similarity">
    <text evidence="2">Belongs to the LarC family.</text>
</comment>
<dbReference type="GO" id="GO:0016151">
    <property type="term" value="F:nickel cation binding"/>
    <property type="evidence" value="ECO:0007669"/>
    <property type="project" value="UniProtKB-UniRule"/>
</dbReference>
<keyword evidence="5" id="KW-1185">Reference proteome</keyword>
<evidence type="ECO:0000313" key="5">
    <source>
        <dbReference type="Proteomes" id="UP000053157"/>
    </source>
</evidence>
<accession>A0A0W1SQK5</accession>
<dbReference type="Pfam" id="PF01969">
    <property type="entry name" value="Ni_insertion"/>
    <property type="match status" value="1"/>
</dbReference>
<dbReference type="PANTHER" id="PTHR36566:SF1">
    <property type="entry name" value="PYRIDINIUM-3,5-BISTHIOCARBOXYLIC ACID MONONUCLEOTIDE NICKEL INSERTION PROTEIN"/>
    <property type="match status" value="1"/>
</dbReference>
<feature type="region of interest" description="Disordered" evidence="3">
    <location>
        <begin position="63"/>
        <end position="157"/>
    </location>
</feature>
<dbReference type="Gene3D" id="3.30.70.1380">
    <property type="entry name" value="Transcriptional regulatory protein pf0864 domain like"/>
    <property type="match status" value="1"/>
</dbReference>
<evidence type="ECO:0000313" key="4">
    <source>
        <dbReference type="EMBL" id="KTG28394.1"/>
    </source>
</evidence>
<dbReference type="GO" id="GO:0016829">
    <property type="term" value="F:lyase activity"/>
    <property type="evidence" value="ECO:0007669"/>
    <property type="project" value="UniProtKB-UniRule"/>
</dbReference>
<dbReference type="OrthoDB" id="10691at2157"/>
<feature type="compositionally biased region" description="Basic and acidic residues" evidence="3">
    <location>
        <begin position="67"/>
        <end position="80"/>
    </location>
</feature>
<dbReference type="AlphaFoldDB" id="A0A0W1SQK5"/>